<name>A0A1Y4T579_9FIRM</name>
<keyword evidence="1" id="KW-0597">Phosphoprotein</keyword>
<protein>
    <recommendedName>
        <fullName evidence="2">Response regulatory domain-containing protein</fullName>
    </recommendedName>
</protein>
<accession>A0A1Y4T579</accession>
<dbReference type="InterPro" id="IPR011006">
    <property type="entry name" value="CheY-like_superfamily"/>
</dbReference>
<dbReference type="Gene3D" id="3.40.50.2300">
    <property type="match status" value="1"/>
</dbReference>
<organism evidence="3 4">
    <name type="scientific">Massilimicrobiota timonensis</name>
    <dbReference type="NCBI Taxonomy" id="1776392"/>
    <lineage>
        <taxon>Bacteria</taxon>
        <taxon>Bacillati</taxon>
        <taxon>Bacillota</taxon>
        <taxon>Erysipelotrichia</taxon>
        <taxon>Erysipelotrichales</taxon>
        <taxon>Erysipelotrichaceae</taxon>
        <taxon>Massilimicrobiota</taxon>
    </lineage>
</organism>
<dbReference type="OrthoDB" id="1653482at2"/>
<dbReference type="RefSeq" id="WP_087356954.1">
    <property type="nucleotide sequence ID" value="NZ_NFLJ01000002.1"/>
</dbReference>
<dbReference type="Gene3D" id="2.40.50.1020">
    <property type="entry name" value="LytTr DNA-binding domain"/>
    <property type="match status" value="1"/>
</dbReference>
<sequence>MRIAICDNELFYVEDIMERIEKYEFHDTKPAIIDGFIQGTQLLDAFRIEPYDIVFLDIELGETLNGIELAKMMLDIKPNCIFVFITAYHYYLPESMWLGADLFIDKPIDYDLLDRELEHAFQVYKRLNRTVTFSTTEGKIHIKTNEIIYLETSYGKYKLKTTNHHYYGNLKTIKKARQQLLDYHFFPLNRSIIINFKHVKSFYFDYVVMSNDDMLPLTKRIRKEFREKYFDYVEKEM</sequence>
<proteinExistence type="predicted"/>
<dbReference type="GO" id="GO:0003677">
    <property type="term" value="F:DNA binding"/>
    <property type="evidence" value="ECO:0007669"/>
    <property type="project" value="InterPro"/>
</dbReference>
<dbReference type="Pfam" id="PF00072">
    <property type="entry name" value="Response_reg"/>
    <property type="match status" value="1"/>
</dbReference>
<dbReference type="PANTHER" id="PTHR37299">
    <property type="entry name" value="TRANSCRIPTIONAL REGULATOR-RELATED"/>
    <property type="match status" value="1"/>
</dbReference>
<dbReference type="SMART" id="SM00850">
    <property type="entry name" value="LytTR"/>
    <property type="match status" value="1"/>
</dbReference>
<feature type="modified residue" description="4-aspartylphosphate" evidence="1">
    <location>
        <position position="57"/>
    </location>
</feature>
<feature type="domain" description="Response regulatory" evidence="2">
    <location>
        <begin position="2"/>
        <end position="121"/>
    </location>
</feature>
<dbReference type="EMBL" id="NFLJ01000002">
    <property type="protein sequence ID" value="OUQ36401.1"/>
    <property type="molecule type" value="Genomic_DNA"/>
</dbReference>
<dbReference type="PANTHER" id="PTHR37299:SF1">
    <property type="entry name" value="STAGE 0 SPORULATION PROTEIN A HOMOLOG"/>
    <property type="match status" value="1"/>
</dbReference>
<dbReference type="GO" id="GO:0000156">
    <property type="term" value="F:phosphorelay response regulator activity"/>
    <property type="evidence" value="ECO:0007669"/>
    <property type="project" value="InterPro"/>
</dbReference>
<keyword evidence="4" id="KW-1185">Reference proteome</keyword>
<dbReference type="InterPro" id="IPR046947">
    <property type="entry name" value="LytR-like"/>
</dbReference>
<evidence type="ECO:0000259" key="2">
    <source>
        <dbReference type="PROSITE" id="PS50110"/>
    </source>
</evidence>
<evidence type="ECO:0000313" key="4">
    <source>
        <dbReference type="Proteomes" id="UP000195305"/>
    </source>
</evidence>
<dbReference type="InterPro" id="IPR001789">
    <property type="entry name" value="Sig_transdc_resp-reg_receiver"/>
</dbReference>
<comment type="caution">
    <text evidence="3">The sequence shown here is derived from an EMBL/GenBank/DDBJ whole genome shotgun (WGS) entry which is preliminary data.</text>
</comment>
<dbReference type="Proteomes" id="UP000195305">
    <property type="component" value="Unassembled WGS sequence"/>
</dbReference>
<dbReference type="Pfam" id="PF04397">
    <property type="entry name" value="LytTR"/>
    <property type="match status" value="1"/>
</dbReference>
<dbReference type="SMART" id="SM00448">
    <property type="entry name" value="REC"/>
    <property type="match status" value="1"/>
</dbReference>
<dbReference type="SUPFAM" id="SSF52172">
    <property type="entry name" value="CheY-like"/>
    <property type="match status" value="1"/>
</dbReference>
<dbReference type="AlphaFoldDB" id="A0A1Y4T579"/>
<evidence type="ECO:0000256" key="1">
    <source>
        <dbReference type="PROSITE-ProRule" id="PRU00169"/>
    </source>
</evidence>
<gene>
    <name evidence="3" type="ORF">B5E75_00990</name>
</gene>
<evidence type="ECO:0000313" key="3">
    <source>
        <dbReference type="EMBL" id="OUQ36401.1"/>
    </source>
</evidence>
<reference evidence="3 4" key="1">
    <citation type="journal article" date="2018" name="BMC Genomics">
        <title>Whole genome sequencing and function prediction of 133 gut anaerobes isolated from chicken caecum in pure cultures.</title>
        <authorList>
            <person name="Medvecky M."/>
            <person name="Cejkova D."/>
            <person name="Polansky O."/>
            <person name="Karasova D."/>
            <person name="Kubasova T."/>
            <person name="Cizek A."/>
            <person name="Rychlik I."/>
        </authorList>
    </citation>
    <scope>NUCLEOTIDE SEQUENCE [LARGE SCALE GENOMIC DNA]</scope>
    <source>
        <strain evidence="3 4">An13</strain>
    </source>
</reference>
<dbReference type="InterPro" id="IPR007492">
    <property type="entry name" value="LytTR_DNA-bd_dom"/>
</dbReference>
<dbReference type="PROSITE" id="PS50110">
    <property type="entry name" value="RESPONSE_REGULATORY"/>
    <property type="match status" value="1"/>
</dbReference>